<evidence type="ECO:0000313" key="2">
    <source>
        <dbReference type="EMBL" id="TNM29382.1"/>
    </source>
</evidence>
<evidence type="ECO:0000313" key="3">
    <source>
        <dbReference type="Proteomes" id="UP000311713"/>
    </source>
</evidence>
<dbReference type="OrthoDB" id="4570646at2"/>
<dbReference type="Proteomes" id="UP000311713">
    <property type="component" value="Unassembled WGS sequence"/>
</dbReference>
<dbReference type="EMBL" id="VDGT01000010">
    <property type="protein sequence ID" value="TNM29382.1"/>
    <property type="molecule type" value="Genomic_DNA"/>
</dbReference>
<sequence>MRTFPAGQLNGWRKSTYSENGAGGCLEVVDGLADTVPVRDSKNPNGPAVLMPVAAWRALLDHVRR</sequence>
<organism evidence="2 3">
    <name type="scientific">Streptomyces sedi</name>
    <dbReference type="NCBI Taxonomy" id="555059"/>
    <lineage>
        <taxon>Bacteria</taxon>
        <taxon>Bacillati</taxon>
        <taxon>Actinomycetota</taxon>
        <taxon>Actinomycetes</taxon>
        <taxon>Kitasatosporales</taxon>
        <taxon>Streptomycetaceae</taxon>
        <taxon>Streptomyces</taxon>
    </lineage>
</organism>
<name>A0A5C4V0F4_9ACTN</name>
<dbReference type="AlphaFoldDB" id="A0A5C4V0F4"/>
<evidence type="ECO:0000259" key="1">
    <source>
        <dbReference type="Pfam" id="PF04149"/>
    </source>
</evidence>
<dbReference type="RefSeq" id="WP_139645300.1">
    <property type="nucleotide sequence ID" value="NZ_BAAAZS010000129.1"/>
</dbReference>
<reference evidence="2 3" key="1">
    <citation type="submission" date="2019-06" db="EMBL/GenBank/DDBJ databases">
        <title>Draft genome of Streptomyces sedi sp. JCM16909.</title>
        <authorList>
            <person name="Klykleung N."/>
            <person name="Tanasupawat S."/>
            <person name="Kudo T."/>
            <person name="Yuki M."/>
            <person name="Ohkuma M."/>
        </authorList>
    </citation>
    <scope>NUCLEOTIDE SEQUENCE [LARGE SCALE GENOMIC DNA]</scope>
    <source>
        <strain evidence="2 3">JCM 16909</strain>
    </source>
</reference>
<proteinExistence type="predicted"/>
<protein>
    <submittedName>
        <fullName evidence="2">DUF397 domain-containing protein</fullName>
    </submittedName>
</protein>
<comment type="caution">
    <text evidence="2">The sequence shown here is derived from an EMBL/GenBank/DDBJ whole genome shotgun (WGS) entry which is preliminary data.</text>
</comment>
<dbReference type="Pfam" id="PF04149">
    <property type="entry name" value="DUF397"/>
    <property type="match status" value="1"/>
</dbReference>
<keyword evidence="3" id="KW-1185">Reference proteome</keyword>
<accession>A0A5C4V0F4</accession>
<gene>
    <name evidence="2" type="ORF">FH715_14645</name>
</gene>
<dbReference type="InterPro" id="IPR007278">
    <property type="entry name" value="DUF397"/>
</dbReference>
<feature type="domain" description="DUF397" evidence="1">
    <location>
        <begin position="11"/>
        <end position="64"/>
    </location>
</feature>